<protein>
    <submittedName>
        <fullName evidence="8">EamA-like transporter family protein</fullName>
    </submittedName>
</protein>
<feature type="transmembrane region" description="Helical" evidence="6">
    <location>
        <begin position="266"/>
        <end position="284"/>
    </location>
</feature>
<accession>A0A369CH83</accession>
<feature type="transmembrane region" description="Helical" evidence="6">
    <location>
        <begin position="35"/>
        <end position="52"/>
    </location>
</feature>
<dbReference type="EMBL" id="QPJY01000003">
    <property type="protein sequence ID" value="RCX31194.1"/>
    <property type="molecule type" value="Genomic_DNA"/>
</dbReference>
<feature type="transmembrane region" description="Helical" evidence="6">
    <location>
        <begin position="124"/>
        <end position="141"/>
    </location>
</feature>
<feature type="transmembrane region" description="Helical" evidence="6">
    <location>
        <begin position="64"/>
        <end position="86"/>
    </location>
</feature>
<feature type="transmembrane region" description="Helical" evidence="6">
    <location>
        <begin position="92"/>
        <end position="112"/>
    </location>
</feature>
<evidence type="ECO:0000313" key="9">
    <source>
        <dbReference type="Proteomes" id="UP000252707"/>
    </source>
</evidence>
<dbReference type="PANTHER" id="PTHR32322:SF2">
    <property type="entry name" value="EAMA DOMAIN-CONTAINING PROTEIN"/>
    <property type="match status" value="1"/>
</dbReference>
<keyword evidence="5 6" id="KW-0472">Membrane</keyword>
<dbReference type="InterPro" id="IPR050638">
    <property type="entry name" value="AA-Vitamin_Transporters"/>
</dbReference>
<evidence type="ECO:0000256" key="3">
    <source>
        <dbReference type="ARBA" id="ARBA00022692"/>
    </source>
</evidence>
<sequence>MERLSLLLVTGILISAVLLLGKAAAAAGLPPLTPLLWQVAGGGALILALAALRGDIPRTDRRHLRYYALSGLLGVTLPYALTYWVLLHLQAGLLALLTALSTLFTLVLARLLGMEPLRPARVAGLLLGLAGVAAILLPRLALPGAGALGWAVLALLVPLSLALANIYRTRAWPAGSSALSLAAGTLLVQALGVGAAGLLAGAIAWPAAEHAATAWALPGIALLSALTILGTFTLQRIGGPVYLSQLGYVITAATLLLGALLLGERYPAPVFAATGLIAAGLLLANGRPRRVTVRVE</sequence>
<gene>
    <name evidence="8" type="ORF">DFQ59_103158</name>
</gene>
<comment type="caution">
    <text evidence="8">The sequence shown here is derived from an EMBL/GenBank/DDBJ whole genome shotgun (WGS) entry which is preliminary data.</text>
</comment>
<keyword evidence="9" id="KW-1185">Reference proteome</keyword>
<dbReference type="AlphaFoldDB" id="A0A369CH83"/>
<dbReference type="InterPro" id="IPR037185">
    <property type="entry name" value="EmrE-like"/>
</dbReference>
<name>A0A369CH83_9GAMM</name>
<evidence type="ECO:0000313" key="8">
    <source>
        <dbReference type="EMBL" id="RCX31194.1"/>
    </source>
</evidence>
<dbReference type="GO" id="GO:0016020">
    <property type="term" value="C:membrane"/>
    <property type="evidence" value="ECO:0007669"/>
    <property type="project" value="UniProtKB-SubCell"/>
</dbReference>
<dbReference type="InterPro" id="IPR000620">
    <property type="entry name" value="EamA_dom"/>
</dbReference>
<dbReference type="Proteomes" id="UP000252707">
    <property type="component" value="Unassembled WGS sequence"/>
</dbReference>
<dbReference type="RefSeq" id="WP_147275208.1">
    <property type="nucleotide sequence ID" value="NZ_QPJY01000003.1"/>
</dbReference>
<evidence type="ECO:0000256" key="5">
    <source>
        <dbReference type="ARBA" id="ARBA00023136"/>
    </source>
</evidence>
<organism evidence="8 9">
    <name type="scientific">Thioalbus denitrificans</name>
    <dbReference type="NCBI Taxonomy" id="547122"/>
    <lineage>
        <taxon>Bacteria</taxon>
        <taxon>Pseudomonadati</taxon>
        <taxon>Pseudomonadota</taxon>
        <taxon>Gammaproteobacteria</taxon>
        <taxon>Chromatiales</taxon>
        <taxon>Ectothiorhodospiraceae</taxon>
        <taxon>Thioalbus</taxon>
    </lineage>
</organism>
<evidence type="ECO:0000256" key="4">
    <source>
        <dbReference type="ARBA" id="ARBA00022989"/>
    </source>
</evidence>
<feature type="transmembrane region" description="Helical" evidence="6">
    <location>
        <begin position="147"/>
        <end position="167"/>
    </location>
</feature>
<feature type="transmembrane region" description="Helical" evidence="6">
    <location>
        <begin position="214"/>
        <end position="234"/>
    </location>
</feature>
<reference evidence="8 9" key="1">
    <citation type="submission" date="2018-07" db="EMBL/GenBank/DDBJ databases">
        <title>Genomic Encyclopedia of Type Strains, Phase IV (KMG-IV): sequencing the most valuable type-strain genomes for metagenomic binning, comparative biology and taxonomic classification.</title>
        <authorList>
            <person name="Goeker M."/>
        </authorList>
    </citation>
    <scope>NUCLEOTIDE SEQUENCE [LARGE SCALE GENOMIC DNA]</scope>
    <source>
        <strain evidence="8 9">DSM 26407</strain>
    </source>
</reference>
<proteinExistence type="inferred from homology"/>
<feature type="domain" description="EamA" evidence="7">
    <location>
        <begin position="6"/>
        <end position="136"/>
    </location>
</feature>
<evidence type="ECO:0000259" key="7">
    <source>
        <dbReference type="Pfam" id="PF00892"/>
    </source>
</evidence>
<comment type="similarity">
    <text evidence="2">Belongs to the EamA transporter family.</text>
</comment>
<evidence type="ECO:0000256" key="6">
    <source>
        <dbReference type="SAM" id="Phobius"/>
    </source>
</evidence>
<feature type="transmembrane region" description="Helical" evidence="6">
    <location>
        <begin position="179"/>
        <end position="208"/>
    </location>
</feature>
<dbReference type="Pfam" id="PF00892">
    <property type="entry name" value="EamA"/>
    <property type="match status" value="1"/>
</dbReference>
<keyword evidence="4 6" id="KW-1133">Transmembrane helix</keyword>
<evidence type="ECO:0000256" key="2">
    <source>
        <dbReference type="ARBA" id="ARBA00007362"/>
    </source>
</evidence>
<keyword evidence="3 6" id="KW-0812">Transmembrane</keyword>
<dbReference type="SUPFAM" id="SSF103481">
    <property type="entry name" value="Multidrug resistance efflux transporter EmrE"/>
    <property type="match status" value="1"/>
</dbReference>
<dbReference type="PANTHER" id="PTHR32322">
    <property type="entry name" value="INNER MEMBRANE TRANSPORTER"/>
    <property type="match status" value="1"/>
</dbReference>
<comment type="subcellular location">
    <subcellularLocation>
        <location evidence="1">Membrane</location>
        <topology evidence="1">Multi-pass membrane protein</topology>
    </subcellularLocation>
</comment>
<feature type="transmembrane region" description="Helical" evidence="6">
    <location>
        <begin position="241"/>
        <end position="260"/>
    </location>
</feature>
<evidence type="ECO:0000256" key="1">
    <source>
        <dbReference type="ARBA" id="ARBA00004141"/>
    </source>
</evidence>